<protein>
    <submittedName>
        <fullName evidence="2">Uncharacterized protein</fullName>
    </submittedName>
</protein>
<accession>A0A268HBD6</accession>
<feature type="transmembrane region" description="Helical" evidence="1">
    <location>
        <begin position="39"/>
        <end position="62"/>
    </location>
</feature>
<sequence>MRSLNPFLSIFCLILTIIALLTLYTYATYISQGALFANSIMNFLVVFCILNPIIGLTFSIFINEKRVKLLLIIINSIVAIVVIPFMIFIAVFRFGFASFV</sequence>
<gene>
    <name evidence="2" type="ORF">CHI12_11895</name>
</gene>
<keyword evidence="1" id="KW-1133">Transmembrane helix</keyword>
<feature type="transmembrane region" description="Helical" evidence="1">
    <location>
        <begin position="69"/>
        <end position="96"/>
    </location>
</feature>
<feature type="transmembrane region" description="Helical" evidence="1">
    <location>
        <begin position="7"/>
        <end position="27"/>
    </location>
</feature>
<dbReference type="EMBL" id="NPBH01000055">
    <property type="protein sequence ID" value="PAE07179.1"/>
    <property type="molecule type" value="Genomic_DNA"/>
</dbReference>
<name>A0A268HBD6_9BACI</name>
<organism evidence="2 3">
    <name type="scientific">Terribacillus saccharophilus</name>
    <dbReference type="NCBI Taxonomy" id="361277"/>
    <lineage>
        <taxon>Bacteria</taxon>
        <taxon>Bacillati</taxon>
        <taxon>Bacillota</taxon>
        <taxon>Bacilli</taxon>
        <taxon>Bacillales</taxon>
        <taxon>Bacillaceae</taxon>
        <taxon>Terribacillus</taxon>
    </lineage>
</organism>
<proteinExistence type="predicted"/>
<reference evidence="2 3" key="1">
    <citation type="submission" date="2017-07" db="EMBL/GenBank/DDBJ databases">
        <title>Isolation and whole genome analysis of endospore-forming bacteria from heroin.</title>
        <authorList>
            <person name="Kalinowski J."/>
            <person name="Ahrens B."/>
            <person name="Al-Dilaimi A."/>
            <person name="Winkler A."/>
            <person name="Wibberg D."/>
            <person name="Schleenbecker U."/>
            <person name="Ruckert C."/>
            <person name="Wolfel R."/>
            <person name="Grass G."/>
        </authorList>
    </citation>
    <scope>NUCLEOTIDE SEQUENCE [LARGE SCALE GENOMIC DNA]</scope>
    <source>
        <strain evidence="2 3">7509</strain>
    </source>
</reference>
<keyword evidence="1" id="KW-0472">Membrane</keyword>
<dbReference type="AlphaFoldDB" id="A0A268HBD6"/>
<evidence type="ECO:0000313" key="3">
    <source>
        <dbReference type="Proteomes" id="UP000216475"/>
    </source>
</evidence>
<evidence type="ECO:0000313" key="2">
    <source>
        <dbReference type="EMBL" id="PAE07179.1"/>
    </source>
</evidence>
<comment type="caution">
    <text evidence="2">The sequence shown here is derived from an EMBL/GenBank/DDBJ whole genome shotgun (WGS) entry which is preliminary data.</text>
</comment>
<evidence type="ECO:0000256" key="1">
    <source>
        <dbReference type="SAM" id="Phobius"/>
    </source>
</evidence>
<keyword evidence="1" id="KW-0812">Transmembrane</keyword>
<dbReference type="Proteomes" id="UP000216475">
    <property type="component" value="Unassembled WGS sequence"/>
</dbReference>